<evidence type="ECO:0000313" key="1">
    <source>
        <dbReference type="EMBL" id="AKL88212.1"/>
    </source>
</evidence>
<reference evidence="1 2" key="1">
    <citation type="journal article" date="2015" name="PLoS ONE">
        <title>Lysis to Kill: Evaluation of the Lytic Abilities, and Genomics of Nine Bacteriophages Infective for Gordonia spp. and Their Potential Use in Activated Sludge Foam Biocontrol.</title>
        <authorList>
            <person name="Dyson Z.A."/>
            <person name="Tucci J."/>
            <person name="Seviour R.J."/>
            <person name="Petrovski S."/>
        </authorList>
    </citation>
    <scope>NUCLEOTIDE SEQUENCE [LARGE SCALE GENOMIC DNA]</scope>
</reference>
<dbReference type="KEGG" id="vg:26516906"/>
<keyword evidence="2" id="KW-1185">Reference proteome</keyword>
<protein>
    <submittedName>
        <fullName evidence="1">Uncharacterized protein</fullName>
    </submittedName>
</protein>
<dbReference type="EMBL" id="KR063279">
    <property type="protein sequence ID" value="AKL88212.1"/>
    <property type="molecule type" value="Genomic_DNA"/>
</dbReference>
<name>A0A0K0NKZ0_9CAUD</name>
<dbReference type="GeneID" id="26516906"/>
<gene>
    <name evidence="1" type="ORF">GMA3_35</name>
</gene>
<organism evidence="1 2">
    <name type="scientific">Gordonia phage GMA3</name>
    <dbReference type="NCBI Taxonomy" id="1647284"/>
    <lineage>
        <taxon>Viruses</taxon>
        <taxon>Duplodnaviria</taxon>
        <taxon>Heunggongvirae</taxon>
        <taxon>Uroviricota</taxon>
        <taxon>Caudoviricetes</taxon>
        <taxon>Gamtrevirus</taxon>
        <taxon>Gamtrevirus GMA3</taxon>
    </lineage>
</organism>
<dbReference type="Proteomes" id="UP000204451">
    <property type="component" value="Segment"/>
</dbReference>
<proteinExistence type="predicted"/>
<accession>A0A0K0NKZ0</accession>
<sequence>MSKHKNLCKGCKDKLIPIMAPDGTLRIVWVHQSTKELECSTEKAKS</sequence>
<dbReference type="RefSeq" id="YP_009188603.1">
    <property type="nucleotide sequence ID" value="NC_028668.1"/>
</dbReference>
<evidence type="ECO:0000313" key="2">
    <source>
        <dbReference type="Proteomes" id="UP000204451"/>
    </source>
</evidence>